<feature type="compositionally biased region" description="Low complexity" evidence="3">
    <location>
        <begin position="144"/>
        <end position="166"/>
    </location>
</feature>
<feature type="region of interest" description="Disordered" evidence="3">
    <location>
        <begin position="1"/>
        <end position="103"/>
    </location>
</feature>
<feature type="region of interest" description="Disordered" evidence="3">
    <location>
        <begin position="139"/>
        <end position="172"/>
    </location>
</feature>
<dbReference type="CDD" id="cd13999">
    <property type="entry name" value="STKc_MAP3K-like"/>
    <property type="match status" value="1"/>
</dbReference>
<proteinExistence type="predicted"/>
<protein>
    <submittedName>
        <fullName evidence="6">Probable serine/threonine-protein kinase DDB_G0267514</fullName>
    </submittedName>
</protein>
<keyword evidence="6" id="KW-0808">Transferase</keyword>
<dbReference type="SUPFAM" id="SSF56112">
    <property type="entry name" value="Protein kinase-like (PK-like)"/>
    <property type="match status" value="1"/>
</dbReference>
<dbReference type="Pfam" id="PF07714">
    <property type="entry name" value="PK_Tyr_Ser-Thr"/>
    <property type="match status" value="1"/>
</dbReference>
<evidence type="ECO:0000259" key="4">
    <source>
        <dbReference type="PROSITE" id="PS50011"/>
    </source>
</evidence>
<dbReference type="PANTHER" id="PTHR44329">
    <property type="entry name" value="SERINE/THREONINE-PROTEIN KINASE TNNI3K-RELATED"/>
    <property type="match status" value="1"/>
</dbReference>
<feature type="domain" description="Protein kinase" evidence="4">
    <location>
        <begin position="138"/>
        <end position="428"/>
    </location>
</feature>
<evidence type="ECO:0000256" key="2">
    <source>
        <dbReference type="ARBA" id="ARBA00022840"/>
    </source>
</evidence>
<dbReference type="OrthoDB" id="348051at2759"/>
<sequence>MGEQPAGAFELSGSEEQQAEDGQTADPPPLPATALAASSSPPDSDFRRSTHTLEEAADEGLPTAGAHGNRGTVASSWGGGAPEGLLNAETGQPRSVQRRSDSSCIVNRSELSSGCHEDPQLLRVQEHNPQEWLGQETAAREDTAAAAAAAAAAQQQQQEPEQQDQQTSEPCGEMSVAVKTFRQRDSQGAQRSLYAELSVLSLLRHPNVLLLLGVVGPPVYGLVTEYVSGGSLFDLLHKQRVSLPLMRVVKLAREVALGMSYLHEKGVMHCDLKSPNILLTNNGEVRLCDFGLATIVEAAGGPDWWTAAQEQQQQHEQQQQQDPQAAHLGCVGTHHWMAPEILRGEAFTFAADVYSFGVVLWEMLVGDMPFAGIGSPSHLITVVGYGGVTPPLDKIPRPLRRFLRSCLQPDPSLRPNFAACAQLLQQLYTANLLDVEVDLNSLLGLGS</sequence>
<reference evidence="6" key="1">
    <citation type="submission" date="2025-08" db="UniProtKB">
        <authorList>
            <consortium name="RefSeq"/>
        </authorList>
    </citation>
    <scope>IDENTIFICATION</scope>
</reference>
<keyword evidence="1" id="KW-0547">Nucleotide-binding</keyword>
<evidence type="ECO:0000313" key="5">
    <source>
        <dbReference type="Proteomes" id="UP000515125"/>
    </source>
</evidence>
<dbReference type="AlphaFoldDB" id="A0A6P6RVV3"/>
<dbReference type="GeneID" id="34618046"/>
<dbReference type="Gene3D" id="1.10.510.10">
    <property type="entry name" value="Transferase(Phosphotransferase) domain 1"/>
    <property type="match status" value="1"/>
</dbReference>
<dbReference type="SMART" id="SM00220">
    <property type="entry name" value="S_TKc"/>
    <property type="match status" value="1"/>
</dbReference>
<dbReference type="InterPro" id="IPR011009">
    <property type="entry name" value="Kinase-like_dom_sf"/>
</dbReference>
<name>A0A6P6RVV3_9EIME</name>
<dbReference type="InterPro" id="IPR051681">
    <property type="entry name" value="Ser/Thr_Kinases-Pseudokinases"/>
</dbReference>
<dbReference type="PROSITE" id="PS00108">
    <property type="entry name" value="PROTEIN_KINASE_ST"/>
    <property type="match status" value="1"/>
</dbReference>
<accession>A0A6P6RVV3</accession>
<organism evidence="5 6">
    <name type="scientific">Cyclospora cayetanensis</name>
    <dbReference type="NCBI Taxonomy" id="88456"/>
    <lineage>
        <taxon>Eukaryota</taxon>
        <taxon>Sar</taxon>
        <taxon>Alveolata</taxon>
        <taxon>Apicomplexa</taxon>
        <taxon>Conoidasida</taxon>
        <taxon>Coccidia</taxon>
        <taxon>Eucoccidiorida</taxon>
        <taxon>Eimeriorina</taxon>
        <taxon>Eimeriidae</taxon>
        <taxon>Cyclospora</taxon>
    </lineage>
</organism>
<evidence type="ECO:0000313" key="6">
    <source>
        <dbReference type="RefSeq" id="XP_026191609.1"/>
    </source>
</evidence>
<keyword evidence="6" id="KW-0418">Kinase</keyword>
<dbReference type="InterPro" id="IPR001245">
    <property type="entry name" value="Ser-Thr/Tyr_kinase_cat_dom"/>
</dbReference>
<evidence type="ECO:0000256" key="3">
    <source>
        <dbReference type="SAM" id="MobiDB-lite"/>
    </source>
</evidence>
<gene>
    <name evidence="6" type="primary">LOC34618046</name>
</gene>
<feature type="compositionally biased region" description="Basic and acidic residues" evidence="3">
    <location>
        <begin position="44"/>
        <end position="54"/>
    </location>
</feature>
<dbReference type="Proteomes" id="UP000515125">
    <property type="component" value="Unplaced"/>
</dbReference>
<evidence type="ECO:0000256" key="1">
    <source>
        <dbReference type="ARBA" id="ARBA00022741"/>
    </source>
</evidence>
<dbReference type="GO" id="GO:0005524">
    <property type="term" value="F:ATP binding"/>
    <property type="evidence" value="ECO:0007669"/>
    <property type="project" value="UniProtKB-KW"/>
</dbReference>
<dbReference type="RefSeq" id="XP_026191609.1">
    <property type="nucleotide sequence ID" value="XM_026335824.1"/>
</dbReference>
<dbReference type="PROSITE" id="PS50011">
    <property type="entry name" value="PROTEIN_KINASE_DOM"/>
    <property type="match status" value="1"/>
</dbReference>
<keyword evidence="2" id="KW-0067">ATP-binding</keyword>
<feature type="compositionally biased region" description="Low complexity" evidence="3">
    <location>
        <begin position="32"/>
        <end position="43"/>
    </location>
</feature>
<dbReference type="GO" id="GO:0004674">
    <property type="term" value="F:protein serine/threonine kinase activity"/>
    <property type="evidence" value="ECO:0007669"/>
    <property type="project" value="TreeGrafter"/>
</dbReference>
<dbReference type="InterPro" id="IPR008271">
    <property type="entry name" value="Ser/Thr_kinase_AS"/>
</dbReference>
<dbReference type="InterPro" id="IPR000719">
    <property type="entry name" value="Prot_kinase_dom"/>
</dbReference>
<dbReference type="Gene3D" id="3.30.200.20">
    <property type="entry name" value="Phosphorylase Kinase, domain 1"/>
    <property type="match status" value="1"/>
</dbReference>
<keyword evidence="5" id="KW-1185">Reference proteome</keyword>
<dbReference type="PANTHER" id="PTHR44329:SF298">
    <property type="entry name" value="MIXED LINEAGE KINASE DOMAIN-LIKE PROTEIN"/>
    <property type="match status" value="1"/>
</dbReference>